<keyword evidence="1" id="KW-0812">Transmembrane</keyword>
<reference evidence="2 3" key="1">
    <citation type="journal article" date="2019" name="Int. J. Syst. Evol. Microbiol.">
        <title>The Global Catalogue of Microorganisms (GCM) 10K type strain sequencing project: providing services to taxonomists for standard genome sequencing and annotation.</title>
        <authorList>
            <consortium name="The Broad Institute Genomics Platform"/>
            <consortium name="The Broad Institute Genome Sequencing Center for Infectious Disease"/>
            <person name="Wu L."/>
            <person name="Ma J."/>
        </authorList>
    </citation>
    <scope>NUCLEOTIDE SEQUENCE [LARGE SCALE GENOMIC DNA]</scope>
    <source>
        <strain evidence="2 3">JCM 15628</strain>
    </source>
</reference>
<organism evidence="2 3">
    <name type="scientific">Terrabacter lapilli</name>
    <dbReference type="NCBI Taxonomy" id="436231"/>
    <lineage>
        <taxon>Bacteria</taxon>
        <taxon>Bacillati</taxon>
        <taxon>Actinomycetota</taxon>
        <taxon>Actinomycetes</taxon>
        <taxon>Micrococcales</taxon>
        <taxon>Intrasporangiaceae</taxon>
        <taxon>Terrabacter</taxon>
    </lineage>
</organism>
<comment type="caution">
    <text evidence="2">The sequence shown here is derived from an EMBL/GenBank/DDBJ whole genome shotgun (WGS) entry which is preliminary data.</text>
</comment>
<dbReference type="EMBL" id="BAAAPU010000011">
    <property type="protein sequence ID" value="GAA1992004.1"/>
    <property type="molecule type" value="Genomic_DNA"/>
</dbReference>
<keyword evidence="1" id="KW-0472">Membrane</keyword>
<keyword evidence="3" id="KW-1185">Reference proteome</keyword>
<proteinExistence type="predicted"/>
<sequence length="137" mass="14663">MHAARRDLPNDGRLATFAAMVVAWALWHGPLALGALAPLHLSYLVLWLGARLPGGLATKHDLSYGIYIYAFPLQQVMVTLGVSGAVSPLWFAALSLIVTAPAALASWMLVERPALRLRPAVFGQLEGHMNARSATAP</sequence>
<dbReference type="Proteomes" id="UP001500013">
    <property type="component" value="Unassembled WGS sequence"/>
</dbReference>
<evidence type="ECO:0000256" key="1">
    <source>
        <dbReference type="SAM" id="Phobius"/>
    </source>
</evidence>
<keyword evidence="1" id="KW-1133">Transmembrane helix</keyword>
<protein>
    <recommendedName>
        <fullName evidence="4">Acyltransferase-like protein</fullName>
    </recommendedName>
</protein>
<feature type="transmembrane region" description="Helical" evidence="1">
    <location>
        <begin position="89"/>
        <end position="110"/>
    </location>
</feature>
<name>A0ABN2SSV7_9MICO</name>
<evidence type="ECO:0000313" key="3">
    <source>
        <dbReference type="Proteomes" id="UP001500013"/>
    </source>
</evidence>
<evidence type="ECO:0008006" key="4">
    <source>
        <dbReference type="Google" id="ProtNLM"/>
    </source>
</evidence>
<evidence type="ECO:0000313" key="2">
    <source>
        <dbReference type="EMBL" id="GAA1992004.1"/>
    </source>
</evidence>
<accession>A0ABN2SSV7</accession>
<gene>
    <name evidence="2" type="ORF">GCM10009817_37680</name>
</gene>